<proteinExistence type="predicted"/>
<evidence type="ECO:0000313" key="1">
    <source>
        <dbReference type="EMBL" id="DAF43750.1"/>
    </source>
</evidence>
<reference evidence="1" key="1">
    <citation type="journal article" date="2021" name="Proc. Natl. Acad. Sci. U.S.A.">
        <title>A Catalog of Tens of Thousands of Viruses from Human Metagenomes Reveals Hidden Associations with Chronic Diseases.</title>
        <authorList>
            <person name="Tisza M.J."/>
            <person name="Buck C.B."/>
        </authorList>
    </citation>
    <scope>NUCLEOTIDE SEQUENCE</scope>
    <source>
        <strain evidence="1">CtNQV2</strain>
    </source>
</reference>
<dbReference type="EMBL" id="BK032510">
    <property type="protein sequence ID" value="DAF43750.1"/>
    <property type="molecule type" value="Genomic_DNA"/>
</dbReference>
<sequence length="29" mass="3516">MEEQRISNFASYNANMKKSLMDKIYFIDK</sequence>
<accession>A0A8S5RY98</accession>
<protein>
    <submittedName>
        <fullName evidence="1">Uncharacterized protein</fullName>
    </submittedName>
</protein>
<name>A0A8S5RY98_9CAUD</name>
<organism evidence="1">
    <name type="scientific">Myoviridae sp. ctNQV2</name>
    <dbReference type="NCBI Taxonomy" id="2827683"/>
    <lineage>
        <taxon>Viruses</taxon>
        <taxon>Duplodnaviria</taxon>
        <taxon>Heunggongvirae</taxon>
        <taxon>Uroviricota</taxon>
        <taxon>Caudoviricetes</taxon>
    </lineage>
</organism>